<feature type="compositionally biased region" description="Basic and acidic residues" evidence="1">
    <location>
        <begin position="218"/>
        <end position="228"/>
    </location>
</feature>
<dbReference type="RefSeq" id="XP_011386308.1">
    <property type="nucleotide sequence ID" value="XM_011388006.1"/>
</dbReference>
<feature type="region of interest" description="Disordered" evidence="1">
    <location>
        <begin position="192"/>
        <end position="228"/>
    </location>
</feature>
<dbReference type="AlphaFoldDB" id="A0A0D1E835"/>
<dbReference type="eggNOG" id="ENOG502RE8A">
    <property type="taxonomic scope" value="Eukaryota"/>
</dbReference>
<feature type="region of interest" description="Disordered" evidence="1">
    <location>
        <begin position="335"/>
        <end position="359"/>
    </location>
</feature>
<name>A0A0D1E835_MYCMD</name>
<dbReference type="InParanoid" id="A0A0D1E835"/>
<organism evidence="2 3">
    <name type="scientific">Mycosarcoma maydis</name>
    <name type="common">Corn smut fungus</name>
    <name type="synonym">Ustilago maydis</name>
    <dbReference type="NCBI Taxonomy" id="5270"/>
    <lineage>
        <taxon>Eukaryota</taxon>
        <taxon>Fungi</taxon>
        <taxon>Dikarya</taxon>
        <taxon>Basidiomycota</taxon>
        <taxon>Ustilaginomycotina</taxon>
        <taxon>Ustilaginomycetes</taxon>
        <taxon>Ustilaginales</taxon>
        <taxon>Ustilaginaceae</taxon>
        <taxon>Mycosarcoma</taxon>
    </lineage>
</organism>
<accession>A0A0D1E835</accession>
<feature type="compositionally biased region" description="Polar residues" evidence="1">
    <location>
        <begin position="487"/>
        <end position="508"/>
    </location>
</feature>
<gene>
    <name evidence="2" type="ORF">UMAG_00441</name>
</gene>
<evidence type="ECO:0000256" key="1">
    <source>
        <dbReference type="SAM" id="MobiDB-lite"/>
    </source>
</evidence>
<proteinExistence type="predicted"/>
<feature type="region of interest" description="Disordered" evidence="1">
    <location>
        <begin position="487"/>
        <end position="517"/>
    </location>
</feature>
<sequence>MACYHVLETSHKLGPIIVRSLDYEFEQSCPLAVTSSDTIFVKAWISPSRLPVIASYKDPVVRLFSSVRHLLIDIELVAVHPALAIHPVQSPISRYAMLCLQSPNAKCTNSTSRSIPLDSACCSTKNKNNLDQIVASSLAYLNGVQNVGGSTSHDTVCSRSSTLFDGVSALIHTKSPTLQHFLTLPTIEIPGTIGSKDTQATRLNGLPPPRPTRSPRRKDHEEASAEHKPRTRLLSNYCYDPFAGYKYEDLSMQADSVETCSRGDSIDLDPDFCIDRIISRHGMKQVNPSLYSAKTSRSTFGDIRSALIPRARQLPTIKEPEPRSEDVRCAKPHISYKAAARSEETSTQDSPTERPARRQNLLARRGLMSLTVNKLHPRKRTECMSVERDTFTINQHGRNRAPDLNKMPDSLLAKDVRSGRSTVQESVKTAIVNVYAEARIQLNLPVYHRRLRKQAYPPRVHYSELSELTNTVHEVTKRTCTRVVSPQSPHMRSFSEVHTLSCSPSCASDGSRPRSLR</sequence>
<dbReference type="EMBL" id="CM003140">
    <property type="protein sequence ID" value="KIS72019.1"/>
    <property type="molecule type" value="Genomic_DNA"/>
</dbReference>
<dbReference type="Proteomes" id="UP000000561">
    <property type="component" value="Chromosome 1"/>
</dbReference>
<dbReference type="GeneID" id="23561741"/>
<evidence type="ECO:0000313" key="2">
    <source>
        <dbReference type="EMBL" id="KIS72019.1"/>
    </source>
</evidence>
<dbReference type="KEGG" id="uma:UMAG_00441"/>
<dbReference type="VEuPathDB" id="FungiDB:UMAG_00441"/>
<evidence type="ECO:0000313" key="3">
    <source>
        <dbReference type="Proteomes" id="UP000000561"/>
    </source>
</evidence>
<keyword evidence="3" id="KW-1185">Reference proteome</keyword>
<reference evidence="2 3" key="1">
    <citation type="journal article" date="2006" name="Nature">
        <title>Insights from the genome of the biotrophic fungal plant pathogen Ustilago maydis.</title>
        <authorList>
            <person name="Kamper J."/>
            <person name="Kahmann R."/>
            <person name="Bolker M."/>
            <person name="Ma L.J."/>
            <person name="Brefort T."/>
            <person name="Saville B.J."/>
            <person name="Banuett F."/>
            <person name="Kronstad J.W."/>
            <person name="Gold S.E."/>
            <person name="Muller O."/>
            <person name="Perlin M.H."/>
            <person name="Wosten H.A."/>
            <person name="de Vries R."/>
            <person name="Ruiz-Herrera J."/>
            <person name="Reynaga-Pena C.G."/>
            <person name="Snetselaar K."/>
            <person name="McCann M."/>
            <person name="Perez-Martin J."/>
            <person name="Feldbrugge M."/>
            <person name="Basse C.W."/>
            <person name="Steinberg G."/>
            <person name="Ibeas J.I."/>
            <person name="Holloman W."/>
            <person name="Guzman P."/>
            <person name="Farman M."/>
            <person name="Stajich J.E."/>
            <person name="Sentandreu R."/>
            <person name="Gonzalez-Prieto J.M."/>
            <person name="Kennell J.C."/>
            <person name="Molina L."/>
            <person name="Schirawski J."/>
            <person name="Mendoza-Mendoza A."/>
            <person name="Greilinger D."/>
            <person name="Munch K."/>
            <person name="Rossel N."/>
            <person name="Scherer M."/>
            <person name="Vranes M."/>
            <person name="Ladendorf O."/>
            <person name="Vincon V."/>
            <person name="Fuchs U."/>
            <person name="Sandrock B."/>
            <person name="Meng S."/>
            <person name="Ho E.C."/>
            <person name="Cahill M.J."/>
            <person name="Boyce K.J."/>
            <person name="Klose J."/>
            <person name="Klosterman S.J."/>
            <person name="Deelstra H.J."/>
            <person name="Ortiz-Castellanos L."/>
            <person name="Li W."/>
            <person name="Sanchez-Alonso P."/>
            <person name="Schreier P.H."/>
            <person name="Hauser-Hahn I."/>
            <person name="Vaupel M."/>
            <person name="Koopmann E."/>
            <person name="Friedrich G."/>
            <person name="Voss H."/>
            <person name="Schluter T."/>
            <person name="Margolis J."/>
            <person name="Platt D."/>
            <person name="Swimmer C."/>
            <person name="Gnirke A."/>
            <person name="Chen F."/>
            <person name="Vysotskaia V."/>
            <person name="Mannhaupt G."/>
            <person name="Guldener U."/>
            <person name="Munsterkotter M."/>
            <person name="Haase D."/>
            <person name="Oesterheld M."/>
            <person name="Mewes H.W."/>
            <person name="Mauceli E.W."/>
            <person name="DeCaprio D."/>
            <person name="Wade C.M."/>
            <person name="Butler J."/>
            <person name="Young S."/>
            <person name="Jaffe D.B."/>
            <person name="Calvo S."/>
            <person name="Nusbaum C."/>
            <person name="Galagan J."/>
            <person name="Birren B.W."/>
        </authorList>
    </citation>
    <scope>NUCLEOTIDE SEQUENCE [LARGE SCALE GENOMIC DNA]</scope>
    <source>
        <strain evidence="3">DSM 14603 / FGSC 9021 / UM521</strain>
    </source>
</reference>
<protein>
    <submittedName>
        <fullName evidence="2">Uncharacterized protein</fullName>
    </submittedName>
</protein>